<dbReference type="InterPro" id="IPR006558">
    <property type="entry name" value="LamG-like"/>
</dbReference>
<name>A0A381TH29_9ZZZZ</name>
<dbReference type="PANTHER" id="PTHR16897:SF2">
    <property type="entry name" value="OS03G0226600 PROTEIN"/>
    <property type="match status" value="1"/>
</dbReference>
<feature type="domain" description="LamG-like jellyroll fold" evidence="3">
    <location>
        <begin position="363"/>
        <end position="502"/>
    </location>
</feature>
<dbReference type="Pfam" id="PF13385">
    <property type="entry name" value="Laminin_G_3"/>
    <property type="match status" value="1"/>
</dbReference>
<organism evidence="4">
    <name type="scientific">marine metagenome</name>
    <dbReference type="NCBI Taxonomy" id="408172"/>
    <lineage>
        <taxon>unclassified sequences</taxon>
        <taxon>metagenomes</taxon>
        <taxon>ecological metagenomes</taxon>
    </lineage>
</organism>
<dbReference type="SUPFAM" id="SSF49899">
    <property type="entry name" value="Concanavalin A-like lectins/glucanases"/>
    <property type="match status" value="1"/>
</dbReference>
<gene>
    <name evidence="4" type="ORF">METZ01_LOCUS66931</name>
</gene>
<evidence type="ECO:0000256" key="2">
    <source>
        <dbReference type="ARBA" id="ARBA00023157"/>
    </source>
</evidence>
<evidence type="ECO:0000313" key="4">
    <source>
        <dbReference type="EMBL" id="SVA14077.1"/>
    </source>
</evidence>
<evidence type="ECO:0000259" key="3">
    <source>
        <dbReference type="SMART" id="SM00560"/>
    </source>
</evidence>
<feature type="non-terminal residue" evidence="4">
    <location>
        <position position="1946"/>
    </location>
</feature>
<dbReference type="EMBL" id="UINC01004404">
    <property type="protein sequence ID" value="SVA14077.1"/>
    <property type="molecule type" value="Genomic_DNA"/>
</dbReference>
<dbReference type="InterPro" id="IPR013320">
    <property type="entry name" value="ConA-like_dom_sf"/>
</dbReference>
<dbReference type="Gene3D" id="2.60.120.260">
    <property type="entry name" value="Galactose-binding domain-like"/>
    <property type="match status" value="1"/>
</dbReference>
<proteinExistence type="predicted"/>
<accession>A0A381TH29</accession>
<keyword evidence="2" id="KW-1015">Disulfide bond</keyword>
<protein>
    <recommendedName>
        <fullName evidence="3">LamG-like jellyroll fold domain-containing protein</fullName>
    </recommendedName>
</protein>
<keyword evidence="1" id="KW-0732">Signal</keyword>
<evidence type="ECO:0000256" key="1">
    <source>
        <dbReference type="ARBA" id="ARBA00022729"/>
    </source>
</evidence>
<sequence>MILSILYLSSIEGDVLFNEGFNTSGVWPDGWTYELSIDPDTGEPFTTQNWRISTDWQNPDSGYTPPGAVFEYYPRLEDFNLSMVTPDIDVGTNNAVMVRFDIALHFYNPSNETNGMSIEYDGGSGWIEILNYEIGPDAGFVEIDLRTESFTANIDGGILKVRWRAYGTDSWFINAWVIDNVRVLTLPEFSYVHIESNNDVDNQAAMEGDDVTLSLTTEATLVALPYVQMNGNEINVVAQGGGSFQSLYVVQDTDEDGPLVFSVDFTDIDGIDASTVTNTTDGSRVIIDRTGPPPFSVGDVITTGGNVFAGKWNSTNTGLEMDVQVPEDSAVVEFNYYAGNSLSFDGSNDNVTIPGDNLYQFNDNFTVEAWIKPDSWSDYEGFLNYAMDGGGSNQAGFGFVFFATGWRFYLKTEDYDDDYATMVSASTPVGQWTHLAATYDGNILTLYRNGSIIDQTGVTGDVIWSGAPEDVQLGAFTKEGTIRYFDGSMDEIRFWNVVRTPFQIKGFRTTSLEENEPGLVGYWKADTATGSVLYDQTEHGNNGTINGATWVTGDSPLNFFEPVYDTGVMVGATYQFRGRVSTNDLEAFGEKDTVTTADVAAMVKTISETQGSFEAITDFSHQETASISALLFDRAGNVSIGDISTTELTIDLVTNDPDPVSIVSNNINSVSLAKTGDLITITMSYDEDVNTPSVTIEGNESSVTVIGSEQFKSEYVLTGSEPEGILDFVIETVDYMGNPGDYNTSTDGSQVVYDRTLPILSLVNIASNNEDTTWAKVNDIVRVTFTASEALSSNSAIIVSQDATINDLGSNQFHADYTMTDSDPEGEITFEILFSDLAANEGAPVSVTTNNTKVIFDRTPPIDFTVGALLSTGGNEVEGIWNLTNTGMDILVPVANDTTLKNGTIQLFAKIGSNDFDSLGTSEVILSSDLNTNKVISVSGELIEGLTGFAEGENIYVKAVMTDRPGNSTEGSQSTTEVLIDETPAVLNPISVASNNANTALAIVGDEIILTFTASEGLTEISVTISGQNAVVTNIEGNQFMAAYTMVDGDTEGIVTFNIGFTDIRGNPADGINTTTDLSEVTFDNTKPTLNPVSIISNNACLGGSRAKASDIVSVTFTGEEPLLSWNAIILGDSVDVIDLGSNQYQADRELMDTDPEGNVTFLLQVVDMAGNISDDIIETTDNSDVIIDQTPPLLSFVHIESSNEISPFEAIPGSDIVTLTFQGNELLSTASVTIMGNSIDVTNDGDTYSAEYSITEDDSGLVIFSIDYSDCPGNPGETDSTTTDESFVNIDSGPPEMLSVSIYSSYGDSSWARVDDTVTVRFVATETLGEINMVIADQTVDVNKVIHPGTIYEGKRVMTDSDNEGIITFNINYADTLGSPAEEDASSTTDGSSVQFDKTSIQISDLSLVTNNAYNDSLAKTGDVATLNFSIDDAIRSLTTTLDGNEIYLSQTGFDLSYDHTFSDSNNNGTIGLSILLIDSAGYEVDTSLNRIFFDKTRPGLSDILEGSHIIDLTYTPYDDSLHLSWSAIDLESGLRNAFMAIGSDSDLSDIVSWTTAENHSSGAITGISLINNSTYYGAVHLEDLVGNMSDSLWGNGVIVDITPPETGYIWDGYLMEDIDYTSDSTELYVRWEDFSDNQIIDHFEMALGTGYDTTNIINWWTTNQMDSARIIGLDLNKEVQYHAYLRAVDGAMNVSSVISTDGIEFDNEPAKIVSISPDFDLFQVLSIIRPDTIQIRFNKPMLAFDLDIISTQNTSLNFTTIAQDSGVIIALEDTIYGFETVSVFLDTVLAFNLLNFSDTVLFRGELWGDLDNNYQLSVEDVLLFNQKWPDSTDLGPIAGIPPYVRPLPDGQTDLQDLIAFGKMWIWYYQDHILPSITYPISILPDNLKGTLKENTLTVFIPPETHAGEMVFLDASINVNEIGLQQRKPGTFIFNVNDTLHQHMF</sequence>
<reference evidence="4" key="1">
    <citation type="submission" date="2018-05" db="EMBL/GenBank/DDBJ databases">
        <authorList>
            <person name="Lanie J.A."/>
            <person name="Ng W.-L."/>
            <person name="Kazmierczak K.M."/>
            <person name="Andrzejewski T.M."/>
            <person name="Davidsen T.M."/>
            <person name="Wayne K.J."/>
            <person name="Tettelin H."/>
            <person name="Glass J.I."/>
            <person name="Rusch D."/>
            <person name="Podicherti R."/>
            <person name="Tsui H.-C.T."/>
            <person name="Winkler M.E."/>
        </authorList>
    </citation>
    <scope>NUCLEOTIDE SEQUENCE</scope>
</reference>
<dbReference type="Gene3D" id="2.60.120.200">
    <property type="match status" value="1"/>
</dbReference>
<dbReference type="SMART" id="SM00560">
    <property type="entry name" value="LamGL"/>
    <property type="match status" value="1"/>
</dbReference>
<dbReference type="PANTHER" id="PTHR16897">
    <property type="entry name" value="OS10G0105400 PROTEIN"/>
    <property type="match status" value="1"/>
</dbReference>